<dbReference type="Gene3D" id="3.10.20.90">
    <property type="entry name" value="Phosphatidylinositol 3-kinase Catalytic Subunit, Chain A, domain 1"/>
    <property type="match status" value="1"/>
</dbReference>
<feature type="compositionally biased region" description="Polar residues" evidence="2">
    <location>
        <begin position="119"/>
        <end position="140"/>
    </location>
</feature>
<reference evidence="5 6" key="1">
    <citation type="submission" date="2024-06" db="EMBL/GenBank/DDBJ databases">
        <authorList>
            <person name="Pan Q."/>
            <person name="Wen M."/>
            <person name="Jouanno E."/>
            <person name="Zahm M."/>
            <person name="Klopp C."/>
            <person name="Cabau C."/>
            <person name="Louis A."/>
            <person name="Berthelot C."/>
            <person name="Parey E."/>
            <person name="Roest Crollius H."/>
            <person name="Montfort J."/>
            <person name="Robinson-Rechavi M."/>
            <person name="Bouchez O."/>
            <person name="Lampietro C."/>
            <person name="Lopez Roques C."/>
            <person name="Donnadieu C."/>
            <person name="Postlethwait J."/>
            <person name="Bobe J."/>
            <person name="Verreycken H."/>
            <person name="Guiguen Y."/>
        </authorList>
    </citation>
    <scope>NUCLEOTIDE SEQUENCE [LARGE SCALE GENOMIC DNA]</scope>
    <source>
        <strain evidence="5">Up_M1</strain>
        <tissue evidence="5">Testis</tissue>
    </source>
</reference>
<dbReference type="AlphaFoldDB" id="A0ABD0VYL1"/>
<accession>A0ABD0VYL1</accession>
<dbReference type="Proteomes" id="UP001557470">
    <property type="component" value="Unassembled WGS sequence"/>
</dbReference>
<evidence type="ECO:0000256" key="2">
    <source>
        <dbReference type="SAM" id="MobiDB-lite"/>
    </source>
</evidence>
<dbReference type="SUPFAM" id="SSF54236">
    <property type="entry name" value="Ubiquitin-like"/>
    <property type="match status" value="1"/>
</dbReference>
<evidence type="ECO:0000313" key="6">
    <source>
        <dbReference type="Proteomes" id="UP001557470"/>
    </source>
</evidence>
<dbReference type="EMBL" id="JAGEUA010000011">
    <property type="protein sequence ID" value="KAL0963272.1"/>
    <property type="molecule type" value="Genomic_DNA"/>
</dbReference>
<feature type="domain" description="Ras-associating" evidence="3">
    <location>
        <begin position="188"/>
        <end position="276"/>
    </location>
</feature>
<keyword evidence="6" id="KW-1185">Reference proteome</keyword>
<keyword evidence="1" id="KW-0175">Coiled coil</keyword>
<dbReference type="PANTHER" id="PTHR22738:SF3">
    <property type="entry name" value="RAS ASSOCIATION DOMAIN-CONTAINING PROTEIN 6"/>
    <property type="match status" value="1"/>
</dbReference>
<organism evidence="5 6">
    <name type="scientific">Umbra pygmaea</name>
    <name type="common">Eastern mudminnow</name>
    <dbReference type="NCBI Taxonomy" id="75934"/>
    <lineage>
        <taxon>Eukaryota</taxon>
        <taxon>Metazoa</taxon>
        <taxon>Chordata</taxon>
        <taxon>Craniata</taxon>
        <taxon>Vertebrata</taxon>
        <taxon>Euteleostomi</taxon>
        <taxon>Actinopterygii</taxon>
        <taxon>Neopterygii</taxon>
        <taxon>Teleostei</taxon>
        <taxon>Protacanthopterygii</taxon>
        <taxon>Esociformes</taxon>
        <taxon>Umbridae</taxon>
        <taxon>Umbra</taxon>
    </lineage>
</organism>
<evidence type="ECO:0008006" key="7">
    <source>
        <dbReference type="Google" id="ProtNLM"/>
    </source>
</evidence>
<comment type="caution">
    <text evidence="5">The sequence shown here is derived from an EMBL/GenBank/DDBJ whole genome shotgun (WGS) entry which is preliminary data.</text>
</comment>
<feature type="region of interest" description="Disordered" evidence="2">
    <location>
        <begin position="104"/>
        <end position="148"/>
    </location>
</feature>
<name>A0ABD0VYL1_UMBPY</name>
<feature type="domain" description="SARAH" evidence="4">
    <location>
        <begin position="283"/>
        <end position="330"/>
    </location>
</feature>
<feature type="coiled-coil region" evidence="1">
    <location>
        <begin position="284"/>
        <end position="311"/>
    </location>
</feature>
<evidence type="ECO:0000256" key="1">
    <source>
        <dbReference type="SAM" id="Coils"/>
    </source>
</evidence>
<protein>
    <recommendedName>
        <fullName evidence="7">Ras association domain-containing protein 6</fullName>
    </recommendedName>
</protein>
<dbReference type="PROSITE" id="PS50200">
    <property type="entry name" value="RA"/>
    <property type="match status" value="1"/>
</dbReference>
<dbReference type="PANTHER" id="PTHR22738">
    <property type="entry name" value="RASSF"/>
    <property type="match status" value="1"/>
</dbReference>
<gene>
    <name evidence="5" type="ORF">UPYG_G00352010</name>
</gene>
<dbReference type="PROSITE" id="PS50951">
    <property type="entry name" value="SARAH"/>
    <property type="match status" value="1"/>
</dbReference>
<dbReference type="InterPro" id="IPR033614">
    <property type="entry name" value="RASSF1-6"/>
</dbReference>
<dbReference type="InterPro" id="IPR000159">
    <property type="entry name" value="RA_dom"/>
</dbReference>
<dbReference type="SMART" id="SM00314">
    <property type="entry name" value="RA"/>
    <property type="match status" value="1"/>
</dbReference>
<proteinExistence type="predicted"/>
<evidence type="ECO:0000259" key="3">
    <source>
        <dbReference type="PROSITE" id="PS50200"/>
    </source>
</evidence>
<evidence type="ECO:0000313" key="5">
    <source>
        <dbReference type="EMBL" id="KAL0963272.1"/>
    </source>
</evidence>
<dbReference type="Pfam" id="PF00788">
    <property type="entry name" value="RA"/>
    <property type="match status" value="1"/>
</dbReference>
<dbReference type="InterPro" id="IPR011524">
    <property type="entry name" value="SARAH_dom"/>
</dbReference>
<sequence>MMNTRVTRERRELSRAEFKSLLNTYNCYFKDNEQMQLKVYQRGSDVVFEGFLNVFWGVRKPIRLKIQDEKPLPFTSLMSPDPISPQGGKRGMTRWGEFEDLHQINETDETNTQERTEESNSQTTGPRVYESSTLRPSTTKNKPEEDDELSNLFRCMSDASLVKRRVKKSNIQSEKNRQYRFSINGHFYNYKTSIFTPCHGASSTVCINSCMTTHEVIGQLLQKFKIENDPNEFALYCVHQTGEKKKLSDYKLPLWERLFQGPAENIMKMFLMDRDEEEVSNDVAQYLNLELNILERVLVQLEEEESREVQRITIKYHQQQQLLSQFLSSKTTKMETEV</sequence>
<evidence type="ECO:0000259" key="4">
    <source>
        <dbReference type="PROSITE" id="PS50951"/>
    </source>
</evidence>
<dbReference type="InterPro" id="IPR029071">
    <property type="entry name" value="Ubiquitin-like_domsf"/>
</dbReference>